<dbReference type="InterPro" id="IPR029052">
    <property type="entry name" value="Metallo-depent_PP-like"/>
</dbReference>
<dbReference type="OrthoDB" id="9984693at2759"/>
<keyword evidence="13" id="KW-0132">Cell division</keyword>
<dbReference type="RefSeq" id="XP_002423683.1">
    <property type="nucleotide sequence ID" value="XM_002423638.1"/>
</dbReference>
<dbReference type="Pfam" id="PF00149">
    <property type="entry name" value="Metallophos"/>
    <property type="match status" value="1"/>
</dbReference>
<dbReference type="EnsemblMetazoa" id="PHUM079800-RA">
    <property type="protein sequence ID" value="PHUM079800-PA"/>
    <property type="gene ID" value="PHUM079800"/>
</dbReference>
<evidence type="ECO:0000256" key="1">
    <source>
        <dbReference type="ARBA" id="ARBA00001936"/>
    </source>
</evidence>
<dbReference type="InterPro" id="IPR004843">
    <property type="entry name" value="Calcineurin-like_PHP"/>
</dbReference>
<keyword evidence="4 11" id="KW-0812">Transmembrane</keyword>
<evidence type="ECO:0000256" key="10">
    <source>
        <dbReference type="ARBA" id="ARBA00074873"/>
    </source>
</evidence>
<dbReference type="GO" id="GO:0046872">
    <property type="term" value="F:metal ion binding"/>
    <property type="evidence" value="ECO:0007669"/>
    <property type="project" value="UniProtKB-KW"/>
</dbReference>
<keyword evidence="7 11" id="KW-1133">Transmembrane helix</keyword>
<dbReference type="EMBL" id="DS235047">
    <property type="protein sequence ID" value="EEB10945.1"/>
    <property type="molecule type" value="Genomic_DNA"/>
</dbReference>
<evidence type="ECO:0000256" key="3">
    <source>
        <dbReference type="ARBA" id="ARBA00008895"/>
    </source>
</evidence>
<keyword evidence="5" id="KW-0479">Metal-binding</keyword>
<dbReference type="AlphaFoldDB" id="E0VC39"/>
<evidence type="ECO:0000256" key="11">
    <source>
        <dbReference type="SAM" id="Phobius"/>
    </source>
</evidence>
<keyword evidence="8 11" id="KW-0472">Membrane</keyword>
<dbReference type="Gene3D" id="3.60.21.10">
    <property type="match status" value="1"/>
</dbReference>
<evidence type="ECO:0000256" key="6">
    <source>
        <dbReference type="ARBA" id="ARBA00022801"/>
    </source>
</evidence>
<dbReference type="GO" id="GO:0051301">
    <property type="term" value="P:cell division"/>
    <property type="evidence" value="ECO:0007669"/>
    <property type="project" value="UniProtKB-KW"/>
</dbReference>
<dbReference type="GeneID" id="8231354"/>
<feature type="domain" description="Calcineurin-like phosphoesterase" evidence="12">
    <location>
        <begin position="55"/>
        <end position="287"/>
    </location>
</feature>
<evidence type="ECO:0000313" key="14">
    <source>
        <dbReference type="EnsemblMetazoa" id="PHUM079800-PA"/>
    </source>
</evidence>
<dbReference type="eggNOG" id="KOG3662">
    <property type="taxonomic scope" value="Eukaryota"/>
</dbReference>
<keyword evidence="13" id="KW-0131">Cell cycle</keyword>
<evidence type="ECO:0000313" key="15">
    <source>
        <dbReference type="Proteomes" id="UP000009046"/>
    </source>
</evidence>
<keyword evidence="9" id="KW-0464">Manganese</keyword>
<evidence type="ECO:0000256" key="2">
    <source>
        <dbReference type="ARBA" id="ARBA00004141"/>
    </source>
</evidence>
<evidence type="ECO:0000256" key="5">
    <source>
        <dbReference type="ARBA" id="ARBA00022723"/>
    </source>
</evidence>
<feature type="transmembrane region" description="Helical" evidence="11">
    <location>
        <begin position="339"/>
        <end position="360"/>
    </location>
</feature>
<dbReference type="FunCoup" id="E0VC39">
    <property type="interactions" value="760"/>
</dbReference>
<reference evidence="14" key="3">
    <citation type="submission" date="2021-02" db="UniProtKB">
        <authorList>
            <consortium name="EnsemblMetazoa"/>
        </authorList>
    </citation>
    <scope>IDENTIFICATION</scope>
    <source>
        <strain evidence="14">USDA</strain>
    </source>
</reference>
<dbReference type="HOGENOM" id="CLU_047168_2_0_1"/>
<dbReference type="STRING" id="121224.E0VC39"/>
<dbReference type="GO" id="GO:0016020">
    <property type="term" value="C:membrane"/>
    <property type="evidence" value="ECO:0007669"/>
    <property type="project" value="UniProtKB-SubCell"/>
</dbReference>
<evidence type="ECO:0000259" key="12">
    <source>
        <dbReference type="Pfam" id="PF00149"/>
    </source>
</evidence>
<dbReference type="InParanoid" id="E0VC39"/>
<name>E0VC39_PEDHC</name>
<dbReference type="PANTHER" id="PTHR13315">
    <property type="entry name" value="METALLO PHOSPHOESTERASE RELATED"/>
    <property type="match status" value="1"/>
</dbReference>
<dbReference type="InterPro" id="IPR033308">
    <property type="entry name" value="PGAP5/Cdc1/Ted1"/>
</dbReference>
<accession>E0VC39</accession>
<organism>
    <name type="scientific">Pediculus humanus subsp. corporis</name>
    <name type="common">Body louse</name>
    <dbReference type="NCBI Taxonomy" id="121224"/>
    <lineage>
        <taxon>Eukaryota</taxon>
        <taxon>Metazoa</taxon>
        <taxon>Ecdysozoa</taxon>
        <taxon>Arthropoda</taxon>
        <taxon>Hexapoda</taxon>
        <taxon>Insecta</taxon>
        <taxon>Pterygota</taxon>
        <taxon>Neoptera</taxon>
        <taxon>Paraneoptera</taxon>
        <taxon>Psocodea</taxon>
        <taxon>Troctomorpha</taxon>
        <taxon>Phthiraptera</taxon>
        <taxon>Anoplura</taxon>
        <taxon>Pediculidae</taxon>
        <taxon>Pediculus</taxon>
    </lineage>
</organism>
<dbReference type="GO" id="GO:0006506">
    <property type="term" value="P:GPI anchor biosynthetic process"/>
    <property type="evidence" value="ECO:0007669"/>
    <property type="project" value="InterPro"/>
</dbReference>
<dbReference type="KEGG" id="phu:Phum_PHUM079800"/>
<evidence type="ECO:0000313" key="13">
    <source>
        <dbReference type="EMBL" id="EEB10945.1"/>
    </source>
</evidence>
<dbReference type="PANTHER" id="PTHR13315:SF0">
    <property type="entry name" value="METALLOPHOSPHOESTERASE 1"/>
    <property type="match status" value="1"/>
</dbReference>
<dbReference type="CTD" id="8231354"/>
<keyword evidence="15" id="KW-1185">Reference proteome</keyword>
<dbReference type="SUPFAM" id="SSF56300">
    <property type="entry name" value="Metallo-dependent phosphatases"/>
    <property type="match status" value="1"/>
</dbReference>
<dbReference type="OMA" id="GPYRGHW"/>
<protein>
    <recommendedName>
        <fullName evidence="10">Metallophosphoesterase 1 homolog</fullName>
    </recommendedName>
</protein>
<reference evidence="13" key="1">
    <citation type="submission" date="2007-04" db="EMBL/GenBank/DDBJ databases">
        <title>Annotation of Pediculus humanus corporis strain USDA.</title>
        <authorList>
            <person name="Kirkness E."/>
            <person name="Hannick L."/>
            <person name="Hass B."/>
            <person name="Bruggner R."/>
            <person name="Lawson D."/>
            <person name="Bidwell S."/>
            <person name="Joardar V."/>
            <person name="Caler E."/>
            <person name="Walenz B."/>
            <person name="Inman J."/>
            <person name="Schobel S."/>
            <person name="Galinsky K."/>
            <person name="Amedeo P."/>
            <person name="Strausberg R."/>
        </authorList>
    </citation>
    <scope>NUCLEOTIDE SEQUENCE</scope>
    <source>
        <strain evidence="13">USDA</strain>
    </source>
</reference>
<evidence type="ECO:0000256" key="7">
    <source>
        <dbReference type="ARBA" id="ARBA00022989"/>
    </source>
</evidence>
<dbReference type="EMBL" id="AAZO01000953">
    <property type="status" value="NOT_ANNOTATED_CDS"/>
    <property type="molecule type" value="Genomic_DNA"/>
</dbReference>
<reference evidence="13" key="2">
    <citation type="submission" date="2007-04" db="EMBL/GenBank/DDBJ databases">
        <title>The genome of the human body louse.</title>
        <authorList>
            <consortium name="The Human Body Louse Genome Consortium"/>
            <person name="Kirkness E."/>
            <person name="Walenz B."/>
            <person name="Hass B."/>
            <person name="Bruggner R."/>
            <person name="Strausberg R."/>
        </authorList>
    </citation>
    <scope>NUCLEOTIDE SEQUENCE</scope>
    <source>
        <strain evidence="13">USDA</strain>
    </source>
</reference>
<dbReference type="FunFam" id="3.60.21.10:FF:000081">
    <property type="entry name" value="Metallophosphoesterase 1 homolog"/>
    <property type="match status" value="1"/>
</dbReference>
<comment type="similarity">
    <text evidence="3">Belongs to the metallophosphoesterase superfamily. MPPE1 family.</text>
</comment>
<evidence type="ECO:0000256" key="9">
    <source>
        <dbReference type="ARBA" id="ARBA00023211"/>
    </source>
</evidence>
<gene>
    <name evidence="14" type="primary">8231354</name>
    <name evidence="13" type="ORF">Phum_PHUM079800</name>
</gene>
<keyword evidence="6" id="KW-0378">Hydrolase</keyword>
<comment type="subcellular location">
    <subcellularLocation>
        <location evidence="2">Membrane</location>
        <topology evidence="2">Multi-pass membrane protein</topology>
    </subcellularLocation>
</comment>
<evidence type="ECO:0000256" key="8">
    <source>
        <dbReference type="ARBA" id="ARBA00023136"/>
    </source>
</evidence>
<sequence>MKLKWCKWYIYGILLPLFTVIFCEFLIYYVVIGQCSWPNFKNIKDENNKNLVKAMLLADTHLLGPYRGHWFDKLRREWQMHRAFQTAITLHKPEVVFILGDLFDEGQWCNEFQFFEYTSRFSHLFETPNTTKLYVVPGNHDVGFHYALSRYTLDRFENIFNVSSVELLNLKDNFFILINSMAMENDGCSFCSEAEKKIKNLANKLNIYKKNSFNENSKFPNYSRPIILQHFPMYRESDILCNENDEAPPELKNNIFREKWDCLSKSASNMIFDKFNPRLIINGHVHHGCHIVHKEDIHEYTLSSFSWRNKNNPTFMLAKFTPNSFIIEKCQLPKENTVILIYITAVISNIIWIIINKIYFKQ</sequence>
<dbReference type="Proteomes" id="UP000009046">
    <property type="component" value="Unassembled WGS sequence"/>
</dbReference>
<proteinExistence type="inferred from homology"/>
<comment type="cofactor">
    <cofactor evidence="1">
        <name>Mn(2+)</name>
        <dbReference type="ChEBI" id="CHEBI:29035"/>
    </cofactor>
</comment>
<dbReference type="VEuPathDB" id="VectorBase:PHUM079800"/>
<feature type="transmembrane region" description="Helical" evidence="11">
    <location>
        <begin position="9"/>
        <end position="31"/>
    </location>
</feature>
<dbReference type="GO" id="GO:0016787">
    <property type="term" value="F:hydrolase activity"/>
    <property type="evidence" value="ECO:0007669"/>
    <property type="project" value="UniProtKB-KW"/>
</dbReference>
<evidence type="ECO:0000256" key="4">
    <source>
        <dbReference type="ARBA" id="ARBA00022692"/>
    </source>
</evidence>